<comment type="caution">
    <text evidence="1">The sequence shown here is derived from an EMBL/GenBank/DDBJ whole genome shotgun (WGS) entry which is preliminary data.</text>
</comment>
<dbReference type="Proteomes" id="UP000265520">
    <property type="component" value="Unassembled WGS sequence"/>
</dbReference>
<name>A0A392QXJ8_9FABA</name>
<sequence>MSASAVAPFVCPWACLASAAPKLSVATPSNRSFAQALLNKVDVSLTEFPKPCLILGLFGPVVLGT</sequence>
<evidence type="ECO:0000313" key="2">
    <source>
        <dbReference type="Proteomes" id="UP000265520"/>
    </source>
</evidence>
<organism evidence="1 2">
    <name type="scientific">Trifolium medium</name>
    <dbReference type="NCBI Taxonomy" id="97028"/>
    <lineage>
        <taxon>Eukaryota</taxon>
        <taxon>Viridiplantae</taxon>
        <taxon>Streptophyta</taxon>
        <taxon>Embryophyta</taxon>
        <taxon>Tracheophyta</taxon>
        <taxon>Spermatophyta</taxon>
        <taxon>Magnoliopsida</taxon>
        <taxon>eudicotyledons</taxon>
        <taxon>Gunneridae</taxon>
        <taxon>Pentapetalae</taxon>
        <taxon>rosids</taxon>
        <taxon>fabids</taxon>
        <taxon>Fabales</taxon>
        <taxon>Fabaceae</taxon>
        <taxon>Papilionoideae</taxon>
        <taxon>50 kb inversion clade</taxon>
        <taxon>NPAAA clade</taxon>
        <taxon>Hologalegina</taxon>
        <taxon>IRL clade</taxon>
        <taxon>Trifolieae</taxon>
        <taxon>Trifolium</taxon>
    </lineage>
</organism>
<dbReference type="EMBL" id="LXQA010170166">
    <property type="protein sequence ID" value="MCI29083.1"/>
    <property type="molecule type" value="Genomic_DNA"/>
</dbReference>
<evidence type="ECO:0000313" key="1">
    <source>
        <dbReference type="EMBL" id="MCI29083.1"/>
    </source>
</evidence>
<protein>
    <submittedName>
        <fullName evidence="1">Uncharacterized protein</fullName>
    </submittedName>
</protein>
<proteinExistence type="predicted"/>
<reference evidence="1 2" key="1">
    <citation type="journal article" date="2018" name="Front. Plant Sci.">
        <title>Red Clover (Trifolium pratense) and Zigzag Clover (T. medium) - A Picture of Genomic Similarities and Differences.</title>
        <authorList>
            <person name="Dluhosova J."/>
            <person name="Istvanek J."/>
            <person name="Nedelnik J."/>
            <person name="Repkova J."/>
        </authorList>
    </citation>
    <scope>NUCLEOTIDE SEQUENCE [LARGE SCALE GENOMIC DNA]</scope>
    <source>
        <strain evidence="2">cv. 10/8</strain>
        <tissue evidence="1">Leaf</tissue>
    </source>
</reference>
<accession>A0A392QXJ8</accession>
<keyword evidence="2" id="KW-1185">Reference proteome</keyword>
<dbReference type="AlphaFoldDB" id="A0A392QXJ8"/>